<dbReference type="Pfam" id="PF14529">
    <property type="entry name" value="Exo_endo_phos_2"/>
    <property type="match status" value="1"/>
</dbReference>
<proteinExistence type="predicted"/>
<dbReference type="PANTHER" id="PTHR19446">
    <property type="entry name" value="REVERSE TRANSCRIPTASES"/>
    <property type="match status" value="1"/>
</dbReference>
<keyword evidence="3" id="KW-0695">RNA-directed DNA polymerase</keyword>
<dbReference type="SUPFAM" id="SSF56219">
    <property type="entry name" value="DNase I-like"/>
    <property type="match status" value="1"/>
</dbReference>
<dbReference type="GO" id="GO:0003964">
    <property type="term" value="F:RNA-directed DNA polymerase activity"/>
    <property type="evidence" value="ECO:0007669"/>
    <property type="project" value="UniProtKB-KW"/>
</dbReference>
<dbReference type="Gene3D" id="3.60.10.10">
    <property type="entry name" value="Endonuclease/exonuclease/phosphatase"/>
    <property type="match status" value="1"/>
</dbReference>
<evidence type="ECO:0000259" key="2">
    <source>
        <dbReference type="PROSITE" id="PS50878"/>
    </source>
</evidence>
<dbReference type="Pfam" id="PF00078">
    <property type="entry name" value="RVT_1"/>
    <property type="match status" value="1"/>
</dbReference>
<organism evidence="3">
    <name type="scientific">Anopheles gambiae</name>
    <name type="common">African malaria mosquito</name>
    <dbReference type="NCBI Taxonomy" id="7165"/>
    <lineage>
        <taxon>Eukaryota</taxon>
        <taxon>Metazoa</taxon>
        <taxon>Ecdysozoa</taxon>
        <taxon>Arthropoda</taxon>
        <taxon>Hexapoda</taxon>
        <taxon>Insecta</taxon>
        <taxon>Pterygota</taxon>
        <taxon>Neoptera</taxon>
        <taxon>Endopterygota</taxon>
        <taxon>Diptera</taxon>
        <taxon>Nematocera</taxon>
        <taxon>Culicoidea</taxon>
        <taxon>Culicidae</taxon>
        <taxon>Anophelinae</taxon>
        <taxon>Anopheles</taxon>
    </lineage>
</organism>
<dbReference type="CDD" id="cd09077">
    <property type="entry name" value="R1-I-EN"/>
    <property type="match status" value="1"/>
</dbReference>
<evidence type="ECO:0000256" key="1">
    <source>
        <dbReference type="SAM" id="MobiDB-lite"/>
    </source>
</evidence>
<dbReference type="InterPro" id="IPR000477">
    <property type="entry name" value="RT_dom"/>
</dbReference>
<keyword evidence="3" id="KW-0548">Nucleotidyltransferase</keyword>
<feature type="domain" description="Reverse transcriptase" evidence="2">
    <location>
        <begin position="462"/>
        <end position="741"/>
    </location>
</feature>
<dbReference type="AlphaFoldDB" id="Q868Q6"/>
<dbReference type="CDD" id="cd01650">
    <property type="entry name" value="RT_nLTR_like"/>
    <property type="match status" value="1"/>
</dbReference>
<evidence type="ECO:0000313" key="3">
    <source>
        <dbReference type="EMBL" id="BAC57924.1"/>
    </source>
</evidence>
<sequence length="1248" mass="140101">MDILQININKCRIAQDLALNTMRVEKADVLLLSELYAVPQNNGNWVVDRDKSVAIVTSGVRYPIQRIRSVTVLGIVVADVNGITIVYYYVKPNVGVRQFEEIMERIDILIRGHPRVLLAGDFNAWHTAWGSERTKPKGIALLQLVNGLGLEVLNIGTSHTFRGCGSARPSRIDVAFASPSICRPDLAANSATCWRILSRYSYSDHVYIRYTVGEQPPREQQTGTARRQRTAVRLAGTRWNTRQFDPTLFESALRSTRFEDRATHAKSRIESLTRACDETMSRVFPSQDHTGRPAYWCTPAIEELENECRIAEQRQLASPTDPDISALDRQARHALKTAIRASKKQFFDRMLQALHDDETGQCIRKVLYRLQPSRTAQDRDPVVLKSVVSTMFSDHSPAEWPTEDKHEIGNRVPLREVTDLELQIIASGMQPRKAPGLDGVPNAALASAIKNYPGSFRQVYQECLDRSCFPEQWKKQRLVLLPKPGKPPGDPSSFRPICLLNNAGKTFERLLLDRLNEHLEDSDNPQLSEYQYGFRLGRSTLLAIQQVVNAARRAMSFGRTNNRDRRCLMVVALDVRNAFNTASWQCIAEALRDKGVPLQLCNILQDYFTDRELTYDTTDGPVTRRVSAGCPQGSMLGPRLWNVGYDGVLRLELPEGAQAVGFVDDLAIVAAGTTPEHAAAVAEEAVERVHAWMRHHLQLAPEKTECVMISSLRRGHPEIPIRVGGLEIRSKQAIRYLGVMIHDHFLWRPHVTMAVEKANRVVKVVTNVMRNHSGPRVAKRRLLAGVSEAIIRYGAPIWAEATDRQWCQRMLASFQRPLAQRVVCGFRSISYSVAVLMPRLIPHPLLIKEDARCHQRYLADPEASRAVIRREERAVTLEVWQREWDANASNPGASRYARWAHRLIPEVHSWMAQKRGEVDFLLAQILSGHRFFREFLHVCGFAPSPECPACTGSVESVAHVLFYCPRFAEVRRDLLEMGVDGSITGENLGQMLLKSSDSWTRIQEAARRITTVLQLRWREDKAALNALANSTSAEAAVNAEQMQDDPAAARRAARNRQARARRAQERAEQLGDVELVSAFRQLYGPAASDAIASIPAAVPLLLEVTTTVDHTPVTAAVAVAEAATATSPAAEVAPRIAEVAPFPATNGMAPPLSPILSPRRRRQAQRQARAHMLPDRQQNGRAVSSAEELERRRREMERTRRQRQRRARDSQAITIHFSPLPSDEIQERRSTLTAEEEAAISMQATSGR</sequence>
<name>Q868Q6_ANOGA</name>
<accession>Q868Q6</accession>
<dbReference type="PROSITE" id="PS50878">
    <property type="entry name" value="RT_POL"/>
    <property type="match status" value="1"/>
</dbReference>
<dbReference type="VEuPathDB" id="VectorBase:AGAMI1_010439"/>
<keyword evidence="3" id="KW-0808">Transferase</keyword>
<feature type="region of interest" description="Disordered" evidence="1">
    <location>
        <begin position="1149"/>
        <end position="1248"/>
    </location>
</feature>
<dbReference type="SUPFAM" id="SSF56672">
    <property type="entry name" value="DNA/RNA polymerases"/>
    <property type="match status" value="1"/>
</dbReference>
<feature type="compositionally biased region" description="Basic and acidic residues" evidence="1">
    <location>
        <begin position="1188"/>
        <end position="1199"/>
    </location>
</feature>
<dbReference type="EMBL" id="AB090824">
    <property type="protein sequence ID" value="BAC57924.1"/>
    <property type="molecule type" value="Genomic_DNA"/>
</dbReference>
<reference evidence="3" key="1">
    <citation type="journal article" date="2003" name="Mol. Biol. Evol.">
        <title>Evolution of target specificity in R1 clade non-LTR retrotransposons.</title>
        <authorList>
            <person name="Kojima K.K."/>
            <person name="Fujiwara H."/>
        </authorList>
    </citation>
    <scope>NUCLEOTIDE SEQUENCE</scope>
</reference>
<dbReference type="InterPro" id="IPR043502">
    <property type="entry name" value="DNA/RNA_pol_sf"/>
</dbReference>
<dbReference type="InterPro" id="IPR036691">
    <property type="entry name" value="Endo/exonu/phosph_ase_sf"/>
</dbReference>
<dbReference type="InterPro" id="IPR005135">
    <property type="entry name" value="Endo/exonuclease/phosphatase"/>
</dbReference>
<protein>
    <submittedName>
        <fullName evidence="3">Reverse transcriptase</fullName>
    </submittedName>
</protein>